<evidence type="ECO:0000313" key="13">
    <source>
        <dbReference type="Proteomes" id="UP000050794"/>
    </source>
</evidence>
<dbReference type="FunFam" id="1.20.120.1150:FF:000002">
    <property type="entry name" value="Serine/threonine-protein phosphatase 2A activator"/>
    <property type="match status" value="1"/>
</dbReference>
<evidence type="ECO:0000313" key="14">
    <source>
        <dbReference type="WBParaSite" id="TCNE_0000759801-mRNA-1"/>
    </source>
</evidence>
<reference evidence="12 13" key="2">
    <citation type="submission" date="2018-11" db="EMBL/GenBank/DDBJ databases">
        <authorList>
            <consortium name="Pathogen Informatics"/>
        </authorList>
    </citation>
    <scope>NUCLEOTIDE SEQUENCE [LARGE SCALE GENOMIC DNA]</scope>
</reference>
<evidence type="ECO:0000256" key="10">
    <source>
        <dbReference type="RuleBase" id="RU361210"/>
    </source>
</evidence>
<evidence type="ECO:0000256" key="3">
    <source>
        <dbReference type="ARBA" id="ARBA00011019"/>
    </source>
</evidence>
<dbReference type="InterPro" id="IPR037218">
    <property type="entry name" value="PTPA_sf"/>
</dbReference>
<dbReference type="PANTHER" id="PTHR10012:SF0">
    <property type="entry name" value="SERINE_THREONINE-PROTEIN PHOSPHATASE 2A ACTIVATOR"/>
    <property type="match status" value="1"/>
</dbReference>
<dbReference type="WBParaSite" id="TCNE_0000759801-mRNA-1">
    <property type="protein sequence ID" value="TCNE_0000759801-mRNA-1"/>
    <property type="gene ID" value="TCNE_0000759801"/>
</dbReference>
<dbReference type="CDD" id="cd04087">
    <property type="entry name" value="PTPA"/>
    <property type="match status" value="1"/>
</dbReference>
<evidence type="ECO:0000256" key="2">
    <source>
        <dbReference type="ARBA" id="ARBA00004496"/>
    </source>
</evidence>
<evidence type="ECO:0000256" key="7">
    <source>
        <dbReference type="ARBA" id="ARBA00023235"/>
    </source>
</evidence>
<evidence type="ECO:0000256" key="5">
    <source>
        <dbReference type="ARBA" id="ARBA00022490"/>
    </source>
</evidence>
<dbReference type="EMBL" id="UYWY01019715">
    <property type="protein sequence ID" value="VDM38919.1"/>
    <property type="molecule type" value="Genomic_DNA"/>
</dbReference>
<comment type="function">
    <text evidence="10">PPIases accelerate the folding of proteins. It catalyzes the cis-trans isomerization of proline imidic peptide bonds in oligopeptides.</text>
</comment>
<dbReference type="InterPro" id="IPR004327">
    <property type="entry name" value="Phstyr_phstse_ac"/>
</dbReference>
<sequence length="345" mass="39314">MCSNASAPKGLYVVPQREIKSVFDINKWYHSKAYAGYMGMIHELNNSVKGVLTTEDIPISGNVMEAIDILDIIQKWTLEYVPEEMKEQRFGNKSYRKWHERLTQEADDLIYSLLPTEKKGAVQELVPYFLDSFGNATRIDYGSGHEASFLVLMFCLRQLGVFTEDDNRALVLRIFLKYLRVVRCLQVTYRMEPAGSRGVHALDDFQFMPFLWGSAQLIGNKKHLVPESYLNAETVALHAPKNLFFDAVQYINETKTGPFHEHSNQLWNISAVQTWEKVNSGMFKMYEAEVLKKFPVVQHFLFGSIFSIQPVKEITDSNVLESATELQQQQNEGTSANGGTNESAS</sequence>
<dbReference type="EC" id="5.2.1.8" evidence="4 10"/>
<dbReference type="AlphaFoldDB" id="A0A183UGH8"/>
<dbReference type="PANTHER" id="PTHR10012">
    <property type="entry name" value="SERINE/THREONINE-PROTEIN PHOSPHATASE 2A REGULATORY SUBUNIT B"/>
    <property type="match status" value="1"/>
</dbReference>
<comment type="subcellular location">
    <subcellularLocation>
        <location evidence="2 10">Cytoplasm</location>
    </subcellularLocation>
</comment>
<reference evidence="14" key="1">
    <citation type="submission" date="2016-06" db="UniProtKB">
        <authorList>
            <consortium name="WormBaseParasite"/>
        </authorList>
    </citation>
    <scope>IDENTIFICATION</scope>
</reference>
<evidence type="ECO:0000256" key="9">
    <source>
        <dbReference type="ARBA" id="ARBA00044820"/>
    </source>
</evidence>
<dbReference type="GO" id="GO:0000159">
    <property type="term" value="C:protein phosphatase type 2A complex"/>
    <property type="evidence" value="ECO:0007669"/>
    <property type="project" value="TreeGrafter"/>
</dbReference>
<dbReference type="GO" id="GO:0005634">
    <property type="term" value="C:nucleus"/>
    <property type="evidence" value="ECO:0007669"/>
    <property type="project" value="TreeGrafter"/>
</dbReference>
<evidence type="ECO:0000256" key="11">
    <source>
        <dbReference type="SAM" id="MobiDB-lite"/>
    </source>
</evidence>
<name>A0A183UGH8_TOXCA</name>
<evidence type="ECO:0000313" key="12">
    <source>
        <dbReference type="EMBL" id="VDM38919.1"/>
    </source>
</evidence>
<dbReference type="Pfam" id="PF03095">
    <property type="entry name" value="PTPA"/>
    <property type="match status" value="1"/>
</dbReference>
<keyword evidence="5 10" id="KW-0963">Cytoplasm</keyword>
<dbReference type="GO" id="GO:0008160">
    <property type="term" value="F:protein tyrosine phosphatase activator activity"/>
    <property type="evidence" value="ECO:0007669"/>
    <property type="project" value="TreeGrafter"/>
</dbReference>
<proteinExistence type="inferred from homology"/>
<protein>
    <recommendedName>
        <fullName evidence="8 10">Serine/threonine-protein phosphatase 2A activator</fullName>
        <ecNumber evidence="4 10">5.2.1.8</ecNumber>
    </recommendedName>
    <alternativeName>
        <fullName evidence="9 10">Phosphotyrosyl phosphatase activator</fullName>
    </alternativeName>
</protein>
<dbReference type="InterPro" id="IPR043170">
    <property type="entry name" value="PTPA_C_lid"/>
</dbReference>
<dbReference type="PIRSF" id="PIRSF016325">
    <property type="entry name" value="Phstyr_phstse_ac"/>
    <property type="match status" value="1"/>
</dbReference>
<dbReference type="GO" id="GO:0003755">
    <property type="term" value="F:peptidyl-prolyl cis-trans isomerase activity"/>
    <property type="evidence" value="ECO:0007669"/>
    <property type="project" value="UniProtKB-KW"/>
</dbReference>
<gene>
    <name evidence="12" type="ORF">TCNE_LOCUS7598</name>
</gene>
<feature type="region of interest" description="Disordered" evidence="11">
    <location>
        <begin position="323"/>
        <end position="345"/>
    </location>
</feature>
<accession>A0A183UGH8</accession>
<comment type="catalytic activity">
    <reaction evidence="1 10">
        <text>[protein]-peptidylproline (omega=180) = [protein]-peptidylproline (omega=0)</text>
        <dbReference type="Rhea" id="RHEA:16237"/>
        <dbReference type="Rhea" id="RHEA-COMP:10747"/>
        <dbReference type="Rhea" id="RHEA-COMP:10748"/>
        <dbReference type="ChEBI" id="CHEBI:83833"/>
        <dbReference type="ChEBI" id="CHEBI:83834"/>
        <dbReference type="EC" id="5.2.1.8"/>
    </reaction>
</comment>
<keyword evidence="6 10" id="KW-0697">Rotamase</keyword>
<evidence type="ECO:0000256" key="1">
    <source>
        <dbReference type="ARBA" id="ARBA00000971"/>
    </source>
</evidence>
<keyword evidence="13" id="KW-1185">Reference proteome</keyword>
<keyword evidence="7 10" id="KW-0413">Isomerase</keyword>
<dbReference type="SUPFAM" id="SSF140984">
    <property type="entry name" value="PTPA-like"/>
    <property type="match status" value="1"/>
</dbReference>
<dbReference type="GO" id="GO:0007052">
    <property type="term" value="P:mitotic spindle organization"/>
    <property type="evidence" value="ECO:0007669"/>
    <property type="project" value="TreeGrafter"/>
</dbReference>
<evidence type="ECO:0000256" key="8">
    <source>
        <dbReference type="ARBA" id="ARBA00044786"/>
    </source>
</evidence>
<evidence type="ECO:0000256" key="4">
    <source>
        <dbReference type="ARBA" id="ARBA00013194"/>
    </source>
</evidence>
<dbReference type="Proteomes" id="UP000050794">
    <property type="component" value="Unassembled WGS sequence"/>
</dbReference>
<dbReference type="GO" id="GO:0005737">
    <property type="term" value="C:cytoplasm"/>
    <property type="evidence" value="ECO:0007669"/>
    <property type="project" value="UniProtKB-SubCell"/>
</dbReference>
<dbReference type="Gene3D" id="1.20.120.1150">
    <property type="match status" value="1"/>
</dbReference>
<comment type="similarity">
    <text evidence="3 10">Belongs to the PTPA-type PPIase family.</text>
</comment>
<evidence type="ECO:0000256" key="6">
    <source>
        <dbReference type="ARBA" id="ARBA00023110"/>
    </source>
</evidence>
<organism evidence="13 14">
    <name type="scientific">Toxocara canis</name>
    <name type="common">Canine roundworm</name>
    <dbReference type="NCBI Taxonomy" id="6265"/>
    <lineage>
        <taxon>Eukaryota</taxon>
        <taxon>Metazoa</taxon>
        <taxon>Ecdysozoa</taxon>
        <taxon>Nematoda</taxon>
        <taxon>Chromadorea</taxon>
        <taxon>Rhabditida</taxon>
        <taxon>Spirurina</taxon>
        <taxon>Ascaridomorpha</taxon>
        <taxon>Ascaridoidea</taxon>
        <taxon>Toxocaridae</taxon>
        <taxon>Toxocara</taxon>
    </lineage>
</organism>